<organism evidence="2 3">
    <name type="scientific">Penicillium thymicola</name>
    <dbReference type="NCBI Taxonomy" id="293382"/>
    <lineage>
        <taxon>Eukaryota</taxon>
        <taxon>Fungi</taxon>
        <taxon>Dikarya</taxon>
        <taxon>Ascomycota</taxon>
        <taxon>Pezizomycotina</taxon>
        <taxon>Eurotiomycetes</taxon>
        <taxon>Eurotiomycetidae</taxon>
        <taxon>Eurotiales</taxon>
        <taxon>Aspergillaceae</taxon>
        <taxon>Penicillium</taxon>
    </lineage>
</organism>
<proteinExistence type="predicted"/>
<feature type="region of interest" description="Disordered" evidence="1">
    <location>
        <begin position="80"/>
        <end position="117"/>
    </location>
</feature>
<evidence type="ECO:0000313" key="2">
    <source>
        <dbReference type="EMBL" id="KAJ9482184.1"/>
    </source>
</evidence>
<reference evidence="2" key="2">
    <citation type="journal article" date="2016" name="Fungal Biol.">
        <title>Ochratoxin A production by Penicillium thymicola.</title>
        <authorList>
            <person name="Nguyen H.D.T."/>
            <person name="McMullin D.R."/>
            <person name="Ponomareva E."/>
            <person name="Riley R."/>
            <person name="Pomraning K.R."/>
            <person name="Baker S.E."/>
            <person name="Seifert K.A."/>
        </authorList>
    </citation>
    <scope>NUCLEOTIDE SEQUENCE</scope>
    <source>
        <strain evidence="2">DAOM 180753</strain>
    </source>
</reference>
<dbReference type="EMBL" id="LACB01000602">
    <property type="protein sequence ID" value="KAJ9482184.1"/>
    <property type="molecule type" value="Genomic_DNA"/>
</dbReference>
<dbReference type="Proteomes" id="UP001227192">
    <property type="component" value="Unassembled WGS sequence"/>
</dbReference>
<evidence type="ECO:0000256" key="1">
    <source>
        <dbReference type="SAM" id="MobiDB-lite"/>
    </source>
</evidence>
<gene>
    <name evidence="2" type="ORF">VN97_g11261</name>
</gene>
<evidence type="ECO:0000313" key="3">
    <source>
        <dbReference type="Proteomes" id="UP001227192"/>
    </source>
</evidence>
<dbReference type="AlphaFoldDB" id="A0AAI9T8D0"/>
<name>A0AAI9T8D0_PENTH</name>
<sequence>MMMAMPSTDRHMVNLMVTPTTRTNTPRGITTTKDTVTVITTKGKAIQARKIWGMEGLTPRTVMATTERMVATARTLPMRMQATDTPTEDIMRPDTKISTTAPPEPEAISTTTRDTDNPEAVEAMILRRIPRPSAISR</sequence>
<keyword evidence="3" id="KW-1185">Reference proteome</keyword>
<reference evidence="2" key="1">
    <citation type="submission" date="2015-06" db="EMBL/GenBank/DDBJ databases">
        <authorList>
            <person name="Nguyen H."/>
        </authorList>
    </citation>
    <scope>NUCLEOTIDE SEQUENCE</scope>
    <source>
        <strain evidence="2">DAOM 180753</strain>
    </source>
</reference>
<protein>
    <submittedName>
        <fullName evidence="2">Uncharacterized protein</fullName>
    </submittedName>
</protein>
<comment type="caution">
    <text evidence="2">The sequence shown here is derived from an EMBL/GenBank/DDBJ whole genome shotgun (WGS) entry which is preliminary data.</text>
</comment>
<accession>A0AAI9T8D0</accession>